<dbReference type="Pfam" id="PF02321">
    <property type="entry name" value="OEP"/>
    <property type="match status" value="2"/>
</dbReference>
<evidence type="ECO:0000256" key="1">
    <source>
        <dbReference type="SAM" id="Coils"/>
    </source>
</evidence>
<dbReference type="EMBL" id="CABR01000171">
    <property type="protein sequence ID" value="CBI11835.1"/>
    <property type="molecule type" value="Genomic_DNA"/>
</dbReference>
<organism evidence="2">
    <name type="scientific">mine drainage metagenome</name>
    <dbReference type="NCBI Taxonomy" id="410659"/>
    <lineage>
        <taxon>unclassified sequences</taxon>
        <taxon>metagenomes</taxon>
        <taxon>ecological metagenomes</taxon>
    </lineage>
</organism>
<proteinExistence type="predicted"/>
<reference evidence="2" key="1">
    <citation type="submission" date="2009-10" db="EMBL/GenBank/DDBJ databases">
        <title>Diversity of trophic interactions inside an arsenic-rich microbial ecosystem.</title>
        <authorList>
            <person name="Bertin P.N."/>
            <person name="Heinrich-Salmeron A."/>
            <person name="Pelletier E."/>
            <person name="Goulhen-Chollet F."/>
            <person name="Arsene-Ploetze F."/>
            <person name="Gallien S."/>
            <person name="Calteau A."/>
            <person name="Vallenet D."/>
            <person name="Casiot C."/>
            <person name="Chane-Woon-Ming B."/>
            <person name="Giloteaux L."/>
            <person name="Barakat M."/>
            <person name="Bonnefoy V."/>
            <person name="Bruneel O."/>
            <person name="Chandler M."/>
            <person name="Cleiss J."/>
            <person name="Duran R."/>
            <person name="Elbaz-Poulichet F."/>
            <person name="Fonknechten N."/>
            <person name="Lauga B."/>
            <person name="Mornico D."/>
            <person name="Ortet P."/>
            <person name="Schaeffer C."/>
            <person name="Siguier P."/>
            <person name="Alexander Thil Smith A."/>
            <person name="Van Dorsselaer A."/>
            <person name="Weissenbach J."/>
            <person name="Medigue C."/>
            <person name="Le Paslier D."/>
        </authorList>
    </citation>
    <scope>NUCLEOTIDE SEQUENCE</scope>
</reference>
<dbReference type="Gene3D" id="1.20.1600.10">
    <property type="entry name" value="Outer membrane efflux proteins (OEP)"/>
    <property type="match status" value="1"/>
</dbReference>
<evidence type="ECO:0000313" key="2">
    <source>
        <dbReference type="EMBL" id="CBI11835.1"/>
    </source>
</evidence>
<dbReference type="AlphaFoldDB" id="E6QX61"/>
<dbReference type="GO" id="GO:0015562">
    <property type="term" value="F:efflux transmembrane transporter activity"/>
    <property type="evidence" value="ECO:0007669"/>
    <property type="project" value="InterPro"/>
</dbReference>
<dbReference type="PANTHER" id="PTHR30203">
    <property type="entry name" value="OUTER MEMBRANE CATION EFFLUX PROTEIN"/>
    <property type="match status" value="1"/>
</dbReference>
<gene>
    <name evidence="2" type="ORF">CARN7_2683</name>
</gene>
<dbReference type="GO" id="GO:0016020">
    <property type="term" value="C:membrane"/>
    <property type="evidence" value="ECO:0007669"/>
    <property type="project" value="InterPro"/>
</dbReference>
<sequence length="467" mass="50346">MGPDFIRPDAPKVSRYTRTTVPTQTISADGQAQHFGKGAKLVANWWKLFNSSQLDVVVKDGLNNNPGVQAAQASLRESRENLQAGYGIFYPQAAMDFNATRQEFSPARFGSNSSSSIFNLVTLSASVSYALDIFGGERRAIEGLQAQVDLQRATVQATYLALSGNIVNTVIARAAYRAEIDMTEQIIAMQQEQISIVQKQVQAGTTPYANVLVLKGELTALEATLPPLRQKLAQSEHLLATLSGHFSAQWTPPQVDMADLMLPQNLPVSLPSELVRQRPDILAAEAALHGASANIGVATAALFPSFTLNGSFGQNNSSVNNLFQSNGSFWSLGPDVSMPVFNGGTLLSKREAARAEYLQALANYRQTVLGAFAQVADALRGLEHDAESLQAEALALDTAKQSLSLMQTNYQAGLVNYPQLLIANVQYQQAEINFLQAQAQRLQDTTAIFVALGGGWWSPVRGSGNGN</sequence>
<dbReference type="NCBIfam" id="TIGR01845">
    <property type="entry name" value="outer_NodT"/>
    <property type="match status" value="1"/>
</dbReference>
<dbReference type="InterPro" id="IPR010131">
    <property type="entry name" value="MdtP/NodT-like"/>
</dbReference>
<protein>
    <submittedName>
        <fullName evidence="2">Putative RND efflux system, outer membrane lipoprotein, NodT</fullName>
    </submittedName>
</protein>
<dbReference type="InterPro" id="IPR003423">
    <property type="entry name" value="OMP_efflux"/>
</dbReference>
<accession>E6QX61</accession>
<name>E6QX61_9ZZZZ</name>
<feature type="coiled-coil region" evidence="1">
    <location>
        <begin position="372"/>
        <end position="399"/>
    </location>
</feature>
<dbReference type="SUPFAM" id="SSF56954">
    <property type="entry name" value="Outer membrane efflux proteins (OEP)"/>
    <property type="match status" value="1"/>
</dbReference>
<comment type="caution">
    <text evidence="2">The sequence shown here is derived from an EMBL/GenBank/DDBJ whole genome shotgun (WGS) entry which is preliminary data.</text>
</comment>
<keyword evidence="2" id="KW-0449">Lipoprotein</keyword>
<keyword evidence="1" id="KW-0175">Coiled coil</keyword>
<dbReference type="Gene3D" id="2.20.200.10">
    <property type="entry name" value="Outer membrane efflux proteins (OEP)"/>
    <property type="match status" value="1"/>
</dbReference>
<dbReference type="PANTHER" id="PTHR30203:SF33">
    <property type="entry name" value="BLR4455 PROTEIN"/>
    <property type="match status" value="1"/>
</dbReference>